<evidence type="ECO:0000256" key="4">
    <source>
        <dbReference type="ARBA" id="ARBA00022842"/>
    </source>
</evidence>
<evidence type="ECO:0000259" key="6">
    <source>
        <dbReference type="PROSITE" id="PS51462"/>
    </source>
</evidence>
<keyword evidence="3 5" id="KW-0378">Hydrolase</keyword>
<evidence type="ECO:0000313" key="8">
    <source>
        <dbReference type="Proteomes" id="UP000468735"/>
    </source>
</evidence>
<dbReference type="EMBL" id="WBMT01000011">
    <property type="protein sequence ID" value="KAB2346534.1"/>
    <property type="molecule type" value="Genomic_DNA"/>
</dbReference>
<sequence>MVTDLPESFARAHAAAGALFFDAQDRVLLVMPSYKDCREIPGGFIERGETPKEAAAREVREELGIAPPIGRLLVADWAPDQPEGDKVLFVFDGGVLSADDIGRIRLDPAELTSYEFHEVGTIHELTIARLARRIIHSCAARADGTTRYLEHGEPVG</sequence>
<name>A0A6H9YIN8_9ACTN</name>
<dbReference type="PANTHER" id="PTHR43046:SF12">
    <property type="entry name" value="GDP-MANNOSE MANNOSYL HYDROLASE"/>
    <property type="match status" value="1"/>
</dbReference>
<reference evidence="7 8" key="1">
    <citation type="submission" date="2019-09" db="EMBL/GenBank/DDBJ databases">
        <title>Actinomadura physcomitrii sp. nov., a novel actinomycete isolated from moss [Physcomitrium sphaericum (Ludw) Fuernr].</title>
        <authorList>
            <person name="Zhuang X."/>
            <person name="Liu C."/>
        </authorList>
    </citation>
    <scope>NUCLEOTIDE SEQUENCE [LARGE SCALE GENOMIC DNA]</scope>
    <source>
        <strain evidence="7 8">HMC1</strain>
    </source>
</reference>
<comment type="similarity">
    <text evidence="2 5">Belongs to the Nudix hydrolase family.</text>
</comment>
<dbReference type="Gene3D" id="3.90.79.10">
    <property type="entry name" value="Nucleoside Triphosphate Pyrophosphohydrolase"/>
    <property type="match status" value="1"/>
</dbReference>
<gene>
    <name evidence="7" type="ORF">F8566_24100</name>
</gene>
<dbReference type="AlphaFoldDB" id="A0A6H9YIN8"/>
<dbReference type="InterPro" id="IPR020476">
    <property type="entry name" value="Nudix_hydrolase"/>
</dbReference>
<dbReference type="SUPFAM" id="SSF55811">
    <property type="entry name" value="Nudix"/>
    <property type="match status" value="1"/>
</dbReference>
<proteinExistence type="inferred from homology"/>
<evidence type="ECO:0000256" key="3">
    <source>
        <dbReference type="ARBA" id="ARBA00022801"/>
    </source>
</evidence>
<dbReference type="PRINTS" id="PR00502">
    <property type="entry name" value="NUDIXFAMILY"/>
</dbReference>
<dbReference type="PROSITE" id="PS00893">
    <property type="entry name" value="NUDIX_BOX"/>
    <property type="match status" value="1"/>
</dbReference>
<organism evidence="7 8">
    <name type="scientific">Actinomadura rudentiformis</name>
    <dbReference type="NCBI Taxonomy" id="359158"/>
    <lineage>
        <taxon>Bacteria</taxon>
        <taxon>Bacillati</taxon>
        <taxon>Actinomycetota</taxon>
        <taxon>Actinomycetes</taxon>
        <taxon>Streptosporangiales</taxon>
        <taxon>Thermomonosporaceae</taxon>
        <taxon>Actinomadura</taxon>
    </lineage>
</organism>
<evidence type="ECO:0000256" key="1">
    <source>
        <dbReference type="ARBA" id="ARBA00001946"/>
    </source>
</evidence>
<protein>
    <submittedName>
        <fullName evidence="7">NUDIX hydrolase</fullName>
    </submittedName>
</protein>
<dbReference type="CDD" id="cd18876">
    <property type="entry name" value="NUDIX_Hydrolase"/>
    <property type="match status" value="1"/>
</dbReference>
<dbReference type="RefSeq" id="WP_151563585.1">
    <property type="nucleotide sequence ID" value="NZ_WBMT01000011.1"/>
</dbReference>
<accession>A0A6H9YIN8</accession>
<dbReference type="PANTHER" id="PTHR43046">
    <property type="entry name" value="GDP-MANNOSE MANNOSYL HYDROLASE"/>
    <property type="match status" value="1"/>
</dbReference>
<dbReference type="InterPro" id="IPR015797">
    <property type="entry name" value="NUDIX_hydrolase-like_dom_sf"/>
</dbReference>
<evidence type="ECO:0000256" key="2">
    <source>
        <dbReference type="ARBA" id="ARBA00005582"/>
    </source>
</evidence>
<dbReference type="PROSITE" id="PS51462">
    <property type="entry name" value="NUDIX"/>
    <property type="match status" value="1"/>
</dbReference>
<comment type="cofactor">
    <cofactor evidence="1">
        <name>Mg(2+)</name>
        <dbReference type="ChEBI" id="CHEBI:18420"/>
    </cofactor>
</comment>
<evidence type="ECO:0000256" key="5">
    <source>
        <dbReference type="RuleBase" id="RU003476"/>
    </source>
</evidence>
<feature type="domain" description="Nudix hydrolase" evidence="6">
    <location>
        <begin position="11"/>
        <end position="151"/>
    </location>
</feature>
<dbReference type="Pfam" id="PF00293">
    <property type="entry name" value="NUDIX"/>
    <property type="match status" value="1"/>
</dbReference>
<dbReference type="Proteomes" id="UP000468735">
    <property type="component" value="Unassembled WGS sequence"/>
</dbReference>
<dbReference type="InterPro" id="IPR000086">
    <property type="entry name" value="NUDIX_hydrolase_dom"/>
</dbReference>
<comment type="caution">
    <text evidence="7">The sequence shown here is derived from an EMBL/GenBank/DDBJ whole genome shotgun (WGS) entry which is preliminary data.</text>
</comment>
<keyword evidence="4" id="KW-0460">Magnesium</keyword>
<dbReference type="OrthoDB" id="4247482at2"/>
<dbReference type="InterPro" id="IPR020084">
    <property type="entry name" value="NUDIX_hydrolase_CS"/>
</dbReference>
<evidence type="ECO:0000313" key="7">
    <source>
        <dbReference type="EMBL" id="KAB2346534.1"/>
    </source>
</evidence>
<dbReference type="GO" id="GO:0016787">
    <property type="term" value="F:hydrolase activity"/>
    <property type="evidence" value="ECO:0007669"/>
    <property type="project" value="UniProtKB-KW"/>
</dbReference>
<keyword evidence="8" id="KW-1185">Reference proteome</keyword>